<gene>
    <name evidence="5" type="ORF">KUTeg_017251</name>
</gene>
<evidence type="ECO:0000313" key="6">
    <source>
        <dbReference type="Proteomes" id="UP001217089"/>
    </source>
</evidence>
<evidence type="ECO:0000313" key="5">
    <source>
        <dbReference type="EMBL" id="KAJ8305195.1"/>
    </source>
</evidence>
<dbReference type="Proteomes" id="UP001217089">
    <property type="component" value="Unassembled WGS sequence"/>
</dbReference>
<dbReference type="InterPro" id="IPR002049">
    <property type="entry name" value="LE_dom"/>
</dbReference>
<dbReference type="PANTHER" id="PTHR10574:SF365">
    <property type="entry name" value="NETRIN-A-RELATED"/>
    <property type="match status" value="1"/>
</dbReference>
<dbReference type="InterPro" id="IPR050440">
    <property type="entry name" value="Laminin/Netrin_ECM"/>
</dbReference>
<dbReference type="PROSITE" id="PS50027">
    <property type="entry name" value="EGF_LAM_2"/>
    <property type="match status" value="1"/>
</dbReference>
<protein>
    <recommendedName>
        <fullName evidence="4">Laminin EGF-like domain-containing protein</fullName>
    </recommendedName>
</protein>
<feature type="disulfide bond" evidence="3">
    <location>
        <begin position="28"/>
        <end position="45"/>
    </location>
</feature>
<dbReference type="PROSITE" id="PS01248">
    <property type="entry name" value="EGF_LAM_1"/>
    <property type="match status" value="1"/>
</dbReference>
<sequence length="93" mass="9816">MMYNACKPVKDSTEYTPICKHSSYTCDCHPVGALGKTCNQTTGQCPCKGGVTGLTCNRCAKGYQQSTSAVDPCIGPRINDTGGDDGFVMFAHA</sequence>
<dbReference type="Gene3D" id="2.10.25.10">
    <property type="entry name" value="Laminin"/>
    <property type="match status" value="1"/>
</dbReference>
<keyword evidence="2 3" id="KW-0424">Laminin EGF-like domain</keyword>
<feature type="disulfide bond" evidence="3">
    <location>
        <begin position="26"/>
        <end position="38"/>
    </location>
</feature>
<feature type="disulfide bond" evidence="3">
    <location>
        <begin position="47"/>
        <end position="56"/>
    </location>
</feature>
<evidence type="ECO:0000259" key="4">
    <source>
        <dbReference type="PROSITE" id="PS50027"/>
    </source>
</evidence>
<dbReference type="Pfam" id="PF00053">
    <property type="entry name" value="EGF_laminin"/>
    <property type="match status" value="1"/>
</dbReference>
<dbReference type="CDD" id="cd00055">
    <property type="entry name" value="EGF_Lam"/>
    <property type="match status" value="1"/>
</dbReference>
<feature type="domain" description="Laminin EGF-like" evidence="4">
    <location>
        <begin position="26"/>
        <end position="75"/>
    </location>
</feature>
<reference evidence="5 6" key="1">
    <citation type="submission" date="2022-12" db="EMBL/GenBank/DDBJ databases">
        <title>Chromosome-level genome of Tegillarca granosa.</title>
        <authorList>
            <person name="Kim J."/>
        </authorList>
    </citation>
    <scope>NUCLEOTIDE SEQUENCE [LARGE SCALE GENOMIC DNA]</scope>
    <source>
        <strain evidence="5">Teg-2019</strain>
        <tissue evidence="5">Adductor muscle</tissue>
    </source>
</reference>
<keyword evidence="6" id="KW-1185">Reference proteome</keyword>
<dbReference type="PANTHER" id="PTHR10574">
    <property type="entry name" value="NETRIN/LAMININ-RELATED"/>
    <property type="match status" value="1"/>
</dbReference>
<dbReference type="SMART" id="SM00180">
    <property type="entry name" value="EGF_Lam"/>
    <property type="match status" value="1"/>
</dbReference>
<keyword evidence="1 3" id="KW-1015">Disulfide bond</keyword>
<comment type="caution">
    <text evidence="5">The sequence shown here is derived from an EMBL/GenBank/DDBJ whole genome shotgun (WGS) entry which is preliminary data.</text>
</comment>
<dbReference type="EMBL" id="JARBDR010000832">
    <property type="protein sequence ID" value="KAJ8305195.1"/>
    <property type="molecule type" value="Genomic_DNA"/>
</dbReference>
<evidence type="ECO:0000256" key="1">
    <source>
        <dbReference type="ARBA" id="ARBA00023157"/>
    </source>
</evidence>
<evidence type="ECO:0000256" key="2">
    <source>
        <dbReference type="ARBA" id="ARBA00023292"/>
    </source>
</evidence>
<accession>A0ABQ9EJ24</accession>
<evidence type="ECO:0000256" key="3">
    <source>
        <dbReference type="PROSITE-ProRule" id="PRU00460"/>
    </source>
</evidence>
<organism evidence="5 6">
    <name type="scientific">Tegillarca granosa</name>
    <name type="common">Malaysian cockle</name>
    <name type="synonym">Anadara granosa</name>
    <dbReference type="NCBI Taxonomy" id="220873"/>
    <lineage>
        <taxon>Eukaryota</taxon>
        <taxon>Metazoa</taxon>
        <taxon>Spiralia</taxon>
        <taxon>Lophotrochozoa</taxon>
        <taxon>Mollusca</taxon>
        <taxon>Bivalvia</taxon>
        <taxon>Autobranchia</taxon>
        <taxon>Pteriomorphia</taxon>
        <taxon>Arcoida</taxon>
        <taxon>Arcoidea</taxon>
        <taxon>Arcidae</taxon>
        <taxon>Tegillarca</taxon>
    </lineage>
</organism>
<dbReference type="SUPFAM" id="SSF57196">
    <property type="entry name" value="EGF/Laminin"/>
    <property type="match status" value="1"/>
</dbReference>
<name>A0ABQ9EJ24_TEGGR</name>
<proteinExistence type="predicted"/>
<feature type="disulfide bond" evidence="3">
    <location>
        <begin position="59"/>
        <end position="73"/>
    </location>
</feature>